<gene>
    <name evidence="1" type="ORF">ACHAXA_005525</name>
</gene>
<comment type="caution">
    <text evidence="1">The sequence shown here is derived from an EMBL/GenBank/DDBJ whole genome shotgun (WGS) entry which is preliminary data.</text>
</comment>
<evidence type="ECO:0000313" key="2">
    <source>
        <dbReference type="Proteomes" id="UP001530377"/>
    </source>
</evidence>
<accession>A0ABD3R181</accession>
<keyword evidence="2" id="KW-1185">Reference proteome</keyword>
<dbReference type="PANTHER" id="PTHR13132:SF29">
    <property type="entry name" value="ALPHA-(1,6)-FUCOSYLTRANSFERASE"/>
    <property type="match status" value="1"/>
</dbReference>
<sequence length="408" mass="46791">MVLLEPPNALNGFKSNSQFSCPPEAWRTEVRRKGAEPVKVGWNEDFPVGLTRLIRHPAWLSKGCGMPCVGEYTYEEWDDLRIKNNATAMPGLPPLQIQCGGTSKRTSVVVLGGQEIRDYFDLYYKEKMLDRSSEISIARASEWVKRMSAMPHEARTFINSSALDRSDTWDYLSALIARSGVLRFQPWIGRDVEGYMKTYVPDLDLNRPYDAIHVRRGDKLVMEARRLVRLLWMERGQYDEATDAMPTNYIPFWHYLSQYVTTCMDGPRTVYVATDDPVVVKAEINELPKDDDGYTVLITEGGMLTFHKFQFVFSSYDAQSGYHLHEGYGKGSCEERYEQNIASIADLMILSRGNLVVIEFNSNWGRLIRTFRLRINDRQRVMNGAQPVFQKGEMRIARGRKLPGPPGW</sequence>
<dbReference type="AlphaFoldDB" id="A0ABD3R181"/>
<name>A0ABD3R181_9STRA</name>
<dbReference type="EMBL" id="JALLPB020000839">
    <property type="protein sequence ID" value="KAL3806299.1"/>
    <property type="molecule type" value="Genomic_DNA"/>
</dbReference>
<protein>
    <recommendedName>
        <fullName evidence="3">O-fucosyltransferase family protein</fullName>
    </recommendedName>
</protein>
<dbReference type="Gene3D" id="3.40.50.11350">
    <property type="match status" value="1"/>
</dbReference>
<evidence type="ECO:0008006" key="3">
    <source>
        <dbReference type="Google" id="ProtNLM"/>
    </source>
</evidence>
<dbReference type="PANTHER" id="PTHR13132">
    <property type="entry name" value="ALPHA- 1,6 -FUCOSYLTRANSFERASE"/>
    <property type="match status" value="1"/>
</dbReference>
<evidence type="ECO:0000313" key="1">
    <source>
        <dbReference type="EMBL" id="KAL3806299.1"/>
    </source>
</evidence>
<organism evidence="1 2">
    <name type="scientific">Cyclostephanos tholiformis</name>
    <dbReference type="NCBI Taxonomy" id="382380"/>
    <lineage>
        <taxon>Eukaryota</taxon>
        <taxon>Sar</taxon>
        <taxon>Stramenopiles</taxon>
        <taxon>Ochrophyta</taxon>
        <taxon>Bacillariophyta</taxon>
        <taxon>Coscinodiscophyceae</taxon>
        <taxon>Thalassiosirophycidae</taxon>
        <taxon>Stephanodiscales</taxon>
        <taxon>Stephanodiscaceae</taxon>
        <taxon>Cyclostephanos</taxon>
    </lineage>
</organism>
<dbReference type="Proteomes" id="UP001530377">
    <property type="component" value="Unassembled WGS sequence"/>
</dbReference>
<reference evidence="1 2" key="1">
    <citation type="submission" date="2024-10" db="EMBL/GenBank/DDBJ databases">
        <title>Updated reference genomes for cyclostephanoid diatoms.</title>
        <authorList>
            <person name="Roberts W.R."/>
            <person name="Alverson A.J."/>
        </authorList>
    </citation>
    <scope>NUCLEOTIDE SEQUENCE [LARGE SCALE GENOMIC DNA]</scope>
    <source>
        <strain evidence="1 2">AJA228-03</strain>
    </source>
</reference>
<proteinExistence type="predicted"/>